<gene>
    <name evidence="4" type="ORF">SAMN05216179_2093</name>
</gene>
<accession>A0A1M7PDW9</accession>
<feature type="transmembrane region" description="Helical" evidence="3">
    <location>
        <begin position="61"/>
        <end position="78"/>
    </location>
</feature>
<evidence type="ECO:0000256" key="2">
    <source>
        <dbReference type="PIRSR" id="PIRSR018571-1"/>
    </source>
</evidence>
<dbReference type="OrthoDB" id="2690199at2"/>
<feature type="transmembrane region" description="Helical" evidence="3">
    <location>
        <begin position="36"/>
        <end position="55"/>
    </location>
</feature>
<keyword evidence="1" id="KW-0064">Aspartyl protease</keyword>
<dbReference type="STRING" id="1027249.SAMN05216179_2093"/>
<dbReference type="GO" id="GO:0006508">
    <property type="term" value="P:proteolysis"/>
    <property type="evidence" value="ECO:0007669"/>
    <property type="project" value="UniProtKB-KW"/>
</dbReference>
<keyword evidence="3" id="KW-1133">Transmembrane helix</keyword>
<sequence length="297" mass="34687">MVIYVEVIWLLNFMIDWMILLLTQSVTTRISKWYKLILASLFGSLVVPISFLLPAYPIDSWIIKITHSFIIIWIAFGFQNVAIFLRVLCTFYFMTFSIGGGLFAIHFLLISEQNFILADSIGATHIHGIFVIICFPIIFLFTKHRMDKHKMQQFHQEFHYKVVLYWEKKEVETIGYLDSGNHLVDPFTQTPVIIVDETVLINWFNDQKLAQLKQSFQNILLGKDDELTTDLFRLIPYQGVNGDQDFMIAFKPEYVRIHMKDRHVTNKKVLVGIQFGNLVSDNSYHCLLHPKLFQQTG</sequence>
<dbReference type="GO" id="GO:0030436">
    <property type="term" value="P:asexual sporulation"/>
    <property type="evidence" value="ECO:0007669"/>
    <property type="project" value="InterPro"/>
</dbReference>
<keyword evidence="3" id="KW-0812">Transmembrane</keyword>
<keyword evidence="1 3" id="KW-0472">Membrane</keyword>
<comment type="subunit">
    <text evidence="1">Self-associates. Interacts with SigE. Interacts with SpoIIR.</text>
</comment>
<feature type="transmembrane region" description="Helical" evidence="3">
    <location>
        <begin position="6"/>
        <end position="24"/>
    </location>
</feature>
<evidence type="ECO:0000256" key="3">
    <source>
        <dbReference type="SAM" id="Phobius"/>
    </source>
</evidence>
<dbReference type="GO" id="GO:0004190">
    <property type="term" value="F:aspartic-type endopeptidase activity"/>
    <property type="evidence" value="ECO:0007669"/>
    <property type="project" value="UniProtKB-KW"/>
</dbReference>
<dbReference type="Pfam" id="PF03419">
    <property type="entry name" value="Peptidase_U4"/>
    <property type="match status" value="1"/>
</dbReference>
<name>A0A1M7PDW9_9BACI</name>
<dbReference type="EMBL" id="FRCZ01000004">
    <property type="protein sequence ID" value="SHN15125.1"/>
    <property type="molecule type" value="Genomic_DNA"/>
</dbReference>
<comment type="function">
    <text evidence="1">Probable aspartic protease that is responsible for the proteolytic cleavage of the RNA polymerase sigma E factor (SigE/spoIIGB) to yield the active peptide in the mother cell during sporulation. Responds to a signal from the forespore that is triggered by the extracellular signal protein SpoIIR.</text>
</comment>
<protein>
    <recommendedName>
        <fullName evidence="1">Sporulation sigma-E factor-processing peptidase</fullName>
        <ecNumber evidence="1">3.4.23.-</ecNumber>
    </recommendedName>
    <alternativeName>
        <fullName evidence="1">Membrane-associated aspartic protease</fullName>
    </alternativeName>
    <alternativeName>
        <fullName evidence="1">Stage II sporulation protein GA</fullName>
    </alternativeName>
</protein>
<feature type="transmembrane region" description="Helical" evidence="3">
    <location>
        <begin position="122"/>
        <end position="141"/>
    </location>
</feature>
<reference evidence="4 5" key="1">
    <citation type="submission" date="2016-11" db="EMBL/GenBank/DDBJ databases">
        <authorList>
            <person name="Jaros S."/>
            <person name="Januszkiewicz K."/>
            <person name="Wedrychowicz H."/>
        </authorList>
    </citation>
    <scope>NUCLEOTIDE SEQUENCE [LARGE SCALE GENOMIC DNA]</scope>
    <source>
        <strain evidence="4 5">CGMCC 1.10681</strain>
    </source>
</reference>
<dbReference type="NCBIfam" id="TIGR02854">
    <property type="entry name" value="spore_II_GA"/>
    <property type="match status" value="1"/>
</dbReference>
<keyword evidence="1" id="KW-0645">Protease</keyword>
<proteinExistence type="inferred from homology"/>
<dbReference type="GO" id="GO:0030435">
    <property type="term" value="P:sporulation resulting in formation of a cellular spore"/>
    <property type="evidence" value="ECO:0007669"/>
    <property type="project" value="UniProtKB-KW"/>
</dbReference>
<feature type="transmembrane region" description="Helical" evidence="3">
    <location>
        <begin position="90"/>
        <end position="110"/>
    </location>
</feature>
<dbReference type="RefSeq" id="WP_073201798.1">
    <property type="nucleotide sequence ID" value="NZ_FRCZ01000004.1"/>
</dbReference>
<dbReference type="GO" id="GO:0005886">
    <property type="term" value="C:plasma membrane"/>
    <property type="evidence" value="ECO:0007669"/>
    <property type="project" value="UniProtKB-SubCell"/>
</dbReference>
<dbReference type="Proteomes" id="UP000184184">
    <property type="component" value="Unassembled WGS sequence"/>
</dbReference>
<dbReference type="PIRSF" id="PIRSF018571">
    <property type="entry name" value="SpoIIGA"/>
    <property type="match status" value="1"/>
</dbReference>
<dbReference type="AlphaFoldDB" id="A0A1M7PDW9"/>
<dbReference type="InterPro" id="IPR005081">
    <property type="entry name" value="SpoIIGA"/>
</dbReference>
<keyword evidence="1" id="KW-1003">Cell membrane</keyword>
<keyword evidence="1" id="KW-0749">Sporulation</keyword>
<comment type="subcellular location">
    <subcellularLocation>
        <location evidence="1">Cell membrane</location>
    </subcellularLocation>
</comment>
<evidence type="ECO:0000313" key="4">
    <source>
        <dbReference type="EMBL" id="SHN15125.1"/>
    </source>
</evidence>
<keyword evidence="1" id="KW-0378">Hydrolase</keyword>
<keyword evidence="5" id="KW-1185">Reference proteome</keyword>
<dbReference type="EC" id="3.4.23.-" evidence="1"/>
<evidence type="ECO:0000313" key="5">
    <source>
        <dbReference type="Proteomes" id="UP000184184"/>
    </source>
</evidence>
<organism evidence="4 5">
    <name type="scientific">Gracilibacillus kekensis</name>
    <dbReference type="NCBI Taxonomy" id="1027249"/>
    <lineage>
        <taxon>Bacteria</taxon>
        <taxon>Bacillati</taxon>
        <taxon>Bacillota</taxon>
        <taxon>Bacilli</taxon>
        <taxon>Bacillales</taxon>
        <taxon>Bacillaceae</taxon>
        <taxon>Gracilibacillus</taxon>
    </lineage>
</organism>
<comment type="similarity">
    <text evidence="1">Belongs to the peptidase U4 family.</text>
</comment>
<evidence type="ECO:0000256" key="1">
    <source>
        <dbReference type="PIRNR" id="PIRNR018571"/>
    </source>
</evidence>
<feature type="active site" evidence="2">
    <location>
        <position position="178"/>
    </location>
</feature>